<proteinExistence type="predicted"/>
<reference evidence="1 2" key="1">
    <citation type="journal article" date="2014" name="Int. J. Syst. Evol. Microbiol.">
        <title>Complete genome sequence of Corynebacterium casei LMG S-19264T (=DSM 44701T), isolated from a smear-ripened cheese.</title>
        <authorList>
            <consortium name="US DOE Joint Genome Institute (JGI-PGF)"/>
            <person name="Walter F."/>
            <person name="Albersmeier A."/>
            <person name="Kalinowski J."/>
            <person name="Ruckert C."/>
        </authorList>
    </citation>
    <scope>NUCLEOTIDE SEQUENCE [LARGE SCALE GENOMIC DNA]</scope>
    <source>
        <strain evidence="1 2">NBRC 110095</strain>
    </source>
</reference>
<accession>A0AA37WN93</accession>
<name>A0AA37WN93_9GAMM</name>
<gene>
    <name evidence="1" type="ORF">GCM10007877_28890</name>
</gene>
<protein>
    <submittedName>
        <fullName evidence="1">Uncharacterized protein</fullName>
    </submittedName>
</protein>
<evidence type="ECO:0000313" key="1">
    <source>
        <dbReference type="EMBL" id="GLS27170.1"/>
    </source>
</evidence>
<dbReference type="EMBL" id="BSPD01000065">
    <property type="protein sequence ID" value="GLS27170.1"/>
    <property type="molecule type" value="Genomic_DNA"/>
</dbReference>
<sequence>MNQLSIRLFFASEENQNLKLNHIHRSSSAVVQIQLYLQEEQLELKHLHAGE</sequence>
<dbReference type="Proteomes" id="UP001156870">
    <property type="component" value="Unassembled WGS sequence"/>
</dbReference>
<dbReference type="AlphaFoldDB" id="A0AA37WN93"/>
<organism evidence="1 2">
    <name type="scientific">Marinibactrum halimedae</name>
    <dbReference type="NCBI Taxonomy" id="1444977"/>
    <lineage>
        <taxon>Bacteria</taxon>
        <taxon>Pseudomonadati</taxon>
        <taxon>Pseudomonadota</taxon>
        <taxon>Gammaproteobacteria</taxon>
        <taxon>Cellvibrionales</taxon>
        <taxon>Cellvibrionaceae</taxon>
        <taxon>Marinibactrum</taxon>
    </lineage>
</organism>
<keyword evidence="2" id="KW-1185">Reference proteome</keyword>
<comment type="caution">
    <text evidence="1">The sequence shown here is derived from an EMBL/GenBank/DDBJ whole genome shotgun (WGS) entry which is preliminary data.</text>
</comment>
<evidence type="ECO:0000313" key="2">
    <source>
        <dbReference type="Proteomes" id="UP001156870"/>
    </source>
</evidence>